<keyword evidence="3" id="KW-1185">Reference proteome</keyword>
<accession>A0A2P7B4V1</accession>
<keyword evidence="2" id="KW-0503">Monooxygenase</keyword>
<comment type="caution">
    <text evidence="2">The sequence shown here is derived from an EMBL/GenBank/DDBJ whole genome shotgun (WGS) entry which is preliminary data.</text>
</comment>
<dbReference type="GO" id="GO:0004497">
    <property type="term" value="F:monooxygenase activity"/>
    <property type="evidence" value="ECO:0007669"/>
    <property type="project" value="UniProtKB-KW"/>
</dbReference>
<sequence>MDEENFLKAWQDDAHFMKQQPGFISTQLHRAVGESPTYLNYAVWDTMADFRAAFSHPEFRAKLSAYPTSAVASPHLFQKVAVPGICVA</sequence>
<proteinExistence type="predicted"/>
<dbReference type="AlphaFoldDB" id="A0A2P7B4V1"/>
<name>A0A2P7B4V1_9HYPH</name>
<organism evidence="2 3">
    <name type="scientific">Phyllobacterium sophorae</name>
    <dbReference type="NCBI Taxonomy" id="1520277"/>
    <lineage>
        <taxon>Bacteria</taxon>
        <taxon>Pseudomonadati</taxon>
        <taxon>Pseudomonadota</taxon>
        <taxon>Alphaproteobacteria</taxon>
        <taxon>Hyphomicrobiales</taxon>
        <taxon>Phyllobacteriaceae</taxon>
        <taxon>Phyllobacterium</taxon>
    </lineage>
</organism>
<dbReference type="Gene3D" id="3.30.70.100">
    <property type="match status" value="1"/>
</dbReference>
<protein>
    <submittedName>
        <fullName evidence="2">Antibiotic biosynthesis monooxygenase</fullName>
    </submittedName>
</protein>
<evidence type="ECO:0000313" key="2">
    <source>
        <dbReference type="EMBL" id="PSH61483.1"/>
    </source>
</evidence>
<dbReference type="OrthoDB" id="1494517at2"/>
<keyword evidence="2" id="KW-0560">Oxidoreductase</keyword>
<feature type="domain" description="ABM" evidence="1">
    <location>
        <begin position="1"/>
        <end position="80"/>
    </location>
</feature>
<evidence type="ECO:0000259" key="1">
    <source>
        <dbReference type="PROSITE" id="PS51725"/>
    </source>
</evidence>
<dbReference type="PROSITE" id="PS51725">
    <property type="entry name" value="ABM"/>
    <property type="match status" value="1"/>
</dbReference>
<dbReference type="SUPFAM" id="SSF54909">
    <property type="entry name" value="Dimeric alpha+beta barrel"/>
    <property type="match status" value="1"/>
</dbReference>
<evidence type="ECO:0000313" key="3">
    <source>
        <dbReference type="Proteomes" id="UP000241764"/>
    </source>
</evidence>
<dbReference type="Pfam" id="PF03992">
    <property type="entry name" value="ABM"/>
    <property type="match status" value="1"/>
</dbReference>
<dbReference type="Proteomes" id="UP000241764">
    <property type="component" value="Unassembled WGS sequence"/>
</dbReference>
<dbReference type="InterPro" id="IPR007138">
    <property type="entry name" value="ABM_dom"/>
</dbReference>
<gene>
    <name evidence="2" type="ORF">CU103_21880</name>
</gene>
<dbReference type="EMBL" id="PGGM01000012">
    <property type="protein sequence ID" value="PSH61483.1"/>
    <property type="molecule type" value="Genomic_DNA"/>
</dbReference>
<reference evidence="3" key="1">
    <citation type="submission" date="2017-11" db="EMBL/GenBank/DDBJ databases">
        <authorList>
            <person name="Kuznetsova I."/>
            <person name="Sazanova A."/>
            <person name="Chirak E."/>
            <person name="Safronova V."/>
            <person name="Willems A."/>
        </authorList>
    </citation>
    <scope>NUCLEOTIDE SEQUENCE [LARGE SCALE GENOMIC DNA]</scope>
    <source>
        <strain evidence="3">CCBAU 03422</strain>
    </source>
</reference>
<dbReference type="InterPro" id="IPR011008">
    <property type="entry name" value="Dimeric_a/b-barrel"/>
</dbReference>